<evidence type="ECO:0000256" key="9">
    <source>
        <dbReference type="ARBA" id="ARBA00046672"/>
    </source>
</evidence>
<dbReference type="RefSeq" id="XP_013408859.1">
    <property type="nucleotide sequence ID" value="XM_013553405.1"/>
</dbReference>
<reference evidence="13" key="1">
    <citation type="submission" date="2025-08" db="UniProtKB">
        <authorList>
            <consortium name="RefSeq"/>
        </authorList>
    </citation>
    <scope>IDENTIFICATION</scope>
    <source>
        <tissue evidence="13">Gonads</tissue>
    </source>
</reference>
<dbReference type="STRING" id="7574.A0A1S3JG34"/>
<evidence type="ECO:0000256" key="6">
    <source>
        <dbReference type="ARBA" id="ARBA00034115"/>
    </source>
</evidence>
<dbReference type="KEGG" id="lak:106172618"/>
<dbReference type="InterPro" id="IPR029066">
    <property type="entry name" value="PLP-binding_barrel"/>
</dbReference>
<evidence type="ECO:0000313" key="12">
    <source>
        <dbReference type="Proteomes" id="UP000085678"/>
    </source>
</evidence>
<dbReference type="OrthoDB" id="5034579at2759"/>
<dbReference type="InterPro" id="IPR000183">
    <property type="entry name" value="Orn/DAP/Arg_de-COase"/>
</dbReference>
<name>A0A1S3JG34_LINAN</name>
<keyword evidence="12" id="KW-1185">Reference proteome</keyword>
<evidence type="ECO:0000256" key="5">
    <source>
        <dbReference type="ARBA" id="ARBA00023239"/>
    </source>
</evidence>
<dbReference type="FunFam" id="3.20.20.10:FF:000005">
    <property type="entry name" value="Ornithine decarboxylase"/>
    <property type="match status" value="1"/>
</dbReference>
<dbReference type="InterPro" id="IPR009006">
    <property type="entry name" value="Ala_racemase/Decarboxylase_C"/>
</dbReference>
<evidence type="ECO:0000256" key="7">
    <source>
        <dbReference type="ARBA" id="ARBA00034138"/>
    </source>
</evidence>
<dbReference type="CDD" id="cd00622">
    <property type="entry name" value="PLPDE_III_ODC"/>
    <property type="match status" value="1"/>
</dbReference>
<dbReference type="Gene3D" id="2.40.37.10">
    <property type="entry name" value="Lyase, Ornithine Decarboxylase, Chain A, domain 1"/>
    <property type="match status" value="1"/>
</dbReference>
<organism evidence="12 13">
    <name type="scientific">Lingula anatina</name>
    <name type="common">Brachiopod</name>
    <name type="synonym">Lingula unguis</name>
    <dbReference type="NCBI Taxonomy" id="7574"/>
    <lineage>
        <taxon>Eukaryota</taxon>
        <taxon>Metazoa</taxon>
        <taxon>Spiralia</taxon>
        <taxon>Lophotrochozoa</taxon>
        <taxon>Brachiopoda</taxon>
        <taxon>Linguliformea</taxon>
        <taxon>Lingulata</taxon>
        <taxon>Lingulida</taxon>
        <taxon>Linguloidea</taxon>
        <taxon>Lingulidae</taxon>
        <taxon>Lingula</taxon>
    </lineage>
</organism>
<keyword evidence="4" id="KW-0620">Polyamine biosynthesis</keyword>
<dbReference type="PANTHER" id="PTHR11482">
    <property type="entry name" value="ARGININE/DIAMINOPIMELATE/ORNITHINE DECARBOXYLASE"/>
    <property type="match status" value="1"/>
</dbReference>
<evidence type="ECO:0000259" key="11">
    <source>
        <dbReference type="Pfam" id="PF02784"/>
    </source>
</evidence>
<dbReference type="EC" id="4.1.1.17" evidence="7"/>
<comment type="pathway">
    <text evidence="6">Amine and polyamine biosynthesis; putrescine biosynthesis via L-ornithine pathway; putrescine from L-ornithine: step 1/1.</text>
</comment>
<dbReference type="PRINTS" id="PR01179">
    <property type="entry name" value="ODADCRBXLASE"/>
</dbReference>
<evidence type="ECO:0000256" key="1">
    <source>
        <dbReference type="ARBA" id="ARBA00001933"/>
    </source>
</evidence>
<comment type="subunit">
    <text evidence="9">Homodimer. Only the dimer is catalytically active, as the active sites are constructed of residues from both monomers.</text>
</comment>
<comment type="cofactor">
    <cofactor evidence="1">
        <name>pyridoxal 5'-phosphate</name>
        <dbReference type="ChEBI" id="CHEBI:597326"/>
    </cofactor>
</comment>
<dbReference type="PROSITE" id="PS00878">
    <property type="entry name" value="ODR_DC_2_1"/>
    <property type="match status" value="1"/>
</dbReference>
<dbReference type="GO" id="GO:0004586">
    <property type="term" value="F:ornithine decarboxylase activity"/>
    <property type="evidence" value="ECO:0007669"/>
    <property type="project" value="UniProtKB-EC"/>
</dbReference>
<protein>
    <recommendedName>
        <fullName evidence="7">ornithine decarboxylase</fullName>
        <ecNumber evidence="7">4.1.1.17</ecNumber>
    </recommendedName>
</protein>
<feature type="domain" description="Orn/DAP/Arg decarboxylase 2 N-terminal" evidence="11">
    <location>
        <begin position="43"/>
        <end position="279"/>
    </location>
</feature>
<evidence type="ECO:0000256" key="8">
    <source>
        <dbReference type="ARBA" id="ARBA00037173"/>
    </source>
</evidence>
<gene>
    <name evidence="13" type="primary">LOC106172618</name>
</gene>
<dbReference type="GO" id="GO:0033387">
    <property type="term" value="P:putrescine biosynthetic process from arginine, via ornithine"/>
    <property type="evidence" value="ECO:0007669"/>
    <property type="project" value="TreeGrafter"/>
</dbReference>
<dbReference type="GO" id="GO:0005737">
    <property type="term" value="C:cytoplasm"/>
    <property type="evidence" value="ECO:0007669"/>
    <property type="project" value="TreeGrafter"/>
</dbReference>
<keyword evidence="3" id="KW-0663">Pyridoxal phosphate</keyword>
<dbReference type="PANTHER" id="PTHR11482:SF6">
    <property type="entry name" value="ORNITHINE DECARBOXYLASE 1-RELATED"/>
    <property type="match status" value="1"/>
</dbReference>
<dbReference type="GeneID" id="106172618"/>
<evidence type="ECO:0000256" key="10">
    <source>
        <dbReference type="ARBA" id="ARBA00049127"/>
    </source>
</evidence>
<dbReference type="InterPro" id="IPR002433">
    <property type="entry name" value="Orn_de-COase"/>
</dbReference>
<dbReference type="Gene3D" id="3.20.20.10">
    <property type="entry name" value="Alanine racemase"/>
    <property type="match status" value="1"/>
</dbReference>
<evidence type="ECO:0000256" key="4">
    <source>
        <dbReference type="ARBA" id="ARBA00023115"/>
    </source>
</evidence>
<evidence type="ECO:0000256" key="2">
    <source>
        <dbReference type="ARBA" id="ARBA00008872"/>
    </source>
</evidence>
<dbReference type="InParanoid" id="A0A1S3JG34"/>
<dbReference type="Pfam" id="PF02784">
    <property type="entry name" value="Orn_Arg_deC_N"/>
    <property type="match status" value="1"/>
</dbReference>
<proteinExistence type="inferred from homology"/>
<dbReference type="SUPFAM" id="SSF50621">
    <property type="entry name" value="Alanine racemase C-terminal domain-like"/>
    <property type="match status" value="1"/>
</dbReference>
<comment type="similarity">
    <text evidence="2">Belongs to the Orn/Lys/Arg decarboxylase class-II family.</text>
</comment>
<dbReference type="InterPro" id="IPR022644">
    <property type="entry name" value="De-COase2_N"/>
</dbReference>
<keyword evidence="5" id="KW-0456">Lyase</keyword>
<dbReference type="AlphaFoldDB" id="A0A1S3JG34"/>
<comment type="catalytic activity">
    <reaction evidence="10">
        <text>L-ornithine + H(+) = putrescine + CO2</text>
        <dbReference type="Rhea" id="RHEA:22964"/>
        <dbReference type="ChEBI" id="CHEBI:15378"/>
        <dbReference type="ChEBI" id="CHEBI:16526"/>
        <dbReference type="ChEBI" id="CHEBI:46911"/>
        <dbReference type="ChEBI" id="CHEBI:326268"/>
        <dbReference type="EC" id="4.1.1.17"/>
    </reaction>
</comment>
<evidence type="ECO:0000313" key="13">
    <source>
        <dbReference type="RefSeq" id="XP_013408859.1"/>
    </source>
</evidence>
<sequence>MTTIQTHCTENLRGNYNRKAIQQLIKDKISEGANRRPFYIANLDDIVNKHKRWVELMPRVKPFYAVKCNNTEPVVKTIAALGAGFDCCNISDIEQILKLGVETDRIIYGHPVKDPDDIKSASEFGINLMVFDNEHELVKIKSINPTTNLVLRILPFERGSGDVLDKKYGCLADQCEDLLMKAKKMDLNVVGVSFQIGRSGFDVDSHLDTIIFCRRVFDLAKTIGFNFNFLDIGGGFPGYSTEGNPTFAEGAKKINETLDEYFPAEENAKVIAEPGTYYVQSAFTYVLRVIGKRVSDHVYDYYLNDGVHGAFSKTITYDKKVPDFRLLEDKPLVPFRKSNVWGSTLNPDDRLGQNIQMPELDIGDWLYVPNMGAYTTVLATSFCGTPSSNIIWMASDSTTS</sequence>
<evidence type="ECO:0000256" key="3">
    <source>
        <dbReference type="ARBA" id="ARBA00022898"/>
    </source>
</evidence>
<dbReference type="InterPro" id="IPR022653">
    <property type="entry name" value="De-COase2_pyr-phos_BS"/>
</dbReference>
<comment type="function">
    <text evidence="8">Catalyzes the first and rate-limiting step of polyamine biosynthesis that converts ornithine into putrescine, which is the precursor for the polyamines, spermidine and spermine. Polyamines are essential for cell proliferation and are implicated in cellular processes, ranging from DNA replication to apoptosis.</text>
</comment>
<accession>A0A1S3JG34</accession>
<dbReference type="SUPFAM" id="SSF51419">
    <property type="entry name" value="PLP-binding barrel"/>
    <property type="match status" value="1"/>
</dbReference>
<dbReference type="Proteomes" id="UP000085678">
    <property type="component" value="Unplaced"/>
</dbReference>
<dbReference type="PRINTS" id="PR01182">
    <property type="entry name" value="ORNDCRBXLASE"/>
</dbReference>